<dbReference type="EMBL" id="WVBC01000002">
    <property type="protein sequence ID" value="NKT77334.1"/>
    <property type="molecule type" value="Genomic_DNA"/>
</dbReference>
<accession>A0A9Q4ZIN2</accession>
<organism evidence="1 2">
    <name type="scientific">Rhodococcus hoagii</name>
    <name type="common">Corynebacterium equii</name>
    <dbReference type="NCBI Taxonomy" id="43767"/>
    <lineage>
        <taxon>Bacteria</taxon>
        <taxon>Bacillati</taxon>
        <taxon>Actinomycetota</taxon>
        <taxon>Actinomycetes</taxon>
        <taxon>Mycobacteriales</taxon>
        <taxon>Nocardiaceae</taxon>
        <taxon>Prescottella</taxon>
    </lineage>
</organism>
<dbReference type="AlphaFoldDB" id="A0A9Q4ZIN2"/>
<gene>
    <name evidence="1" type="ORF">GS882_03775</name>
</gene>
<dbReference type="Proteomes" id="UP000603463">
    <property type="component" value="Unassembled WGS sequence"/>
</dbReference>
<evidence type="ECO:0000313" key="2">
    <source>
        <dbReference type="Proteomes" id="UP000603463"/>
    </source>
</evidence>
<comment type="caution">
    <text evidence="1">The sequence shown here is derived from an EMBL/GenBank/DDBJ whole genome shotgun (WGS) entry which is preliminary data.</text>
</comment>
<proteinExistence type="predicted"/>
<protein>
    <submittedName>
        <fullName evidence="1">Uncharacterized protein</fullName>
    </submittedName>
</protein>
<sequence>MDASLPAEYLVSTALGEQLFVSGDAVEDESFVTLRGAVFKQEAVDFTLSQLDSLIEALTAAKQNAMRLLD</sequence>
<name>A0A9Q4ZIN2_RHOHA</name>
<evidence type="ECO:0000313" key="1">
    <source>
        <dbReference type="EMBL" id="NKT77334.1"/>
    </source>
</evidence>
<reference evidence="1" key="1">
    <citation type="journal article" date="2020" name="Environ. Microbiol.">
        <title>The novel and transferable erm(51) gene confers Macrolides, Lincosamides, and Streptogramins B (MLSB) resistance to clonal Rhodococcus equi in the environment.</title>
        <authorList>
            <person name="Huber L."/>
            <person name="Giguere S."/>
            <person name="Slovis N.M."/>
            <person name="Alvarez-Narvaez S."/>
            <person name="Hart K.A."/>
            <person name="Greiter M."/>
            <person name="Morris E.R.A."/>
            <person name="Cohen N.D."/>
        </authorList>
    </citation>
    <scope>NUCLEOTIDE SEQUENCE</scope>
    <source>
        <strain evidence="1">Lh_116_1</strain>
    </source>
</reference>